<organism evidence="2 4">
    <name type="scientific">Takifugu flavidus</name>
    <name type="common">sansaifugu</name>
    <dbReference type="NCBI Taxonomy" id="433684"/>
    <lineage>
        <taxon>Eukaryota</taxon>
        <taxon>Metazoa</taxon>
        <taxon>Chordata</taxon>
        <taxon>Craniata</taxon>
        <taxon>Vertebrata</taxon>
        <taxon>Euteleostomi</taxon>
        <taxon>Actinopterygii</taxon>
        <taxon>Neopterygii</taxon>
        <taxon>Teleostei</taxon>
        <taxon>Neoteleostei</taxon>
        <taxon>Acanthomorphata</taxon>
        <taxon>Eupercaria</taxon>
        <taxon>Tetraodontiformes</taxon>
        <taxon>Tetradontoidea</taxon>
        <taxon>Tetraodontidae</taxon>
        <taxon>Takifugu</taxon>
    </lineage>
</organism>
<dbReference type="InterPro" id="IPR027925">
    <property type="entry name" value="MCM_N"/>
</dbReference>
<protein>
    <submittedName>
        <fullName evidence="2">DNA replication licensing factor mcm4</fullName>
    </submittedName>
</protein>
<name>A0A5C6MK81_9TELE</name>
<dbReference type="Proteomes" id="UP000324091">
    <property type="component" value="Chromosome 2"/>
</dbReference>
<dbReference type="AlphaFoldDB" id="A0A5C6MK81"/>
<keyword evidence="4" id="KW-1185">Reference proteome</keyword>
<evidence type="ECO:0000259" key="1">
    <source>
        <dbReference type="Pfam" id="PF14551"/>
    </source>
</evidence>
<feature type="domain" description="MCM N-terminal" evidence="1">
    <location>
        <begin position="5"/>
        <end position="69"/>
    </location>
</feature>
<gene>
    <name evidence="2" type="ORF">D4764_0247760</name>
    <name evidence="3" type="ORF">D4764_02G0002510</name>
</gene>
<proteinExistence type="predicted"/>
<evidence type="ECO:0000313" key="2">
    <source>
        <dbReference type="EMBL" id="TWW54948.1"/>
    </source>
</evidence>
<accession>A0A5C6MK81</accession>
<dbReference type="EMBL" id="RHFK02000023">
    <property type="protein sequence ID" value="TWW54948.1"/>
    <property type="molecule type" value="Genomic_DNA"/>
</dbReference>
<dbReference type="EMBL" id="RHFK02000012">
    <property type="protein sequence ID" value="TWW67210.1"/>
    <property type="molecule type" value="Genomic_DNA"/>
</dbReference>
<comment type="caution">
    <text evidence="2">The sequence shown here is derived from an EMBL/GenBank/DDBJ whole genome shotgun (WGS) entry which is preliminary data.</text>
</comment>
<evidence type="ECO:0000313" key="4">
    <source>
        <dbReference type="Proteomes" id="UP000324091"/>
    </source>
</evidence>
<sequence length="76" mass="8876">MSRPKEKFQRFLQRFIDPTSSEDENVSLDLNEPLYMQKLEEISVVADPVLNVNCLHVQSFDAELYRQLYEPGPGFL</sequence>
<dbReference type="Pfam" id="PF14551">
    <property type="entry name" value="MCM_N"/>
    <property type="match status" value="1"/>
</dbReference>
<evidence type="ECO:0000313" key="3">
    <source>
        <dbReference type="EMBL" id="TWW67210.1"/>
    </source>
</evidence>
<dbReference type="Gene3D" id="3.30.1640.10">
    <property type="entry name" value="mini-chromosome maintenance (MCM) complex, chain A, domain 1"/>
    <property type="match status" value="1"/>
</dbReference>
<reference evidence="2 4" key="1">
    <citation type="submission" date="2019-04" db="EMBL/GenBank/DDBJ databases">
        <title>Chromosome genome assembly for Takifugu flavidus.</title>
        <authorList>
            <person name="Xiao S."/>
        </authorList>
    </citation>
    <scope>NUCLEOTIDE SEQUENCE [LARGE SCALE GENOMIC DNA]</scope>
    <source>
        <strain evidence="2">HTHZ2018</strain>
        <tissue evidence="2">Muscle</tissue>
    </source>
</reference>